<dbReference type="SUPFAM" id="SSF46767">
    <property type="entry name" value="Methylated DNA-protein cysteine methyltransferase, C-terminal domain"/>
    <property type="match status" value="1"/>
</dbReference>
<gene>
    <name evidence="3" type="ORF">I1A42_03620</name>
</gene>
<sequence>MDQFFAHIFYVIARIPEGSITTYGEVARMAGFPGYARQVGKALSNLPVGSTLPWYRVVNSQGRISLKGDDLLRQREKLLAEGVDVSPDGKISLKRFRWDPNQD</sequence>
<organism evidence="3 4">
    <name type="scientific">Vibrio nitrifigilis</name>
    <dbReference type="NCBI Taxonomy" id="2789781"/>
    <lineage>
        <taxon>Bacteria</taxon>
        <taxon>Pseudomonadati</taxon>
        <taxon>Pseudomonadota</taxon>
        <taxon>Gammaproteobacteria</taxon>
        <taxon>Vibrionales</taxon>
        <taxon>Vibrionaceae</taxon>
        <taxon>Vibrio</taxon>
    </lineage>
</organism>
<dbReference type="RefSeq" id="WP_196122679.1">
    <property type="nucleotide sequence ID" value="NZ_JADPMR010000001.1"/>
</dbReference>
<dbReference type="EMBL" id="JADPMR010000001">
    <property type="protein sequence ID" value="MBF8999659.1"/>
    <property type="molecule type" value="Genomic_DNA"/>
</dbReference>
<protein>
    <submittedName>
        <fullName evidence="3">MGMT family protein</fullName>
    </submittedName>
</protein>
<dbReference type="InterPro" id="IPR052520">
    <property type="entry name" value="ATL_DNA_repair"/>
</dbReference>
<dbReference type="Gene3D" id="1.10.10.10">
    <property type="entry name" value="Winged helix-like DNA-binding domain superfamily/Winged helix DNA-binding domain"/>
    <property type="match status" value="1"/>
</dbReference>
<dbReference type="PANTHER" id="PTHR42942:SF1">
    <property type="entry name" value="ALKYLTRANSFERASE-LIKE PROTEIN 1"/>
    <property type="match status" value="1"/>
</dbReference>
<dbReference type="InterPro" id="IPR014048">
    <property type="entry name" value="MethylDNA_cys_MeTrfase_DNA-bd"/>
</dbReference>
<feature type="domain" description="Methylated-DNA-[protein]-cysteine S-methyltransferase DNA binding" evidence="2">
    <location>
        <begin position="4"/>
        <end position="83"/>
    </location>
</feature>
<dbReference type="InterPro" id="IPR036388">
    <property type="entry name" value="WH-like_DNA-bd_sf"/>
</dbReference>
<name>A0ABS0GB79_9VIBR</name>
<evidence type="ECO:0000259" key="2">
    <source>
        <dbReference type="Pfam" id="PF01035"/>
    </source>
</evidence>
<dbReference type="InterPro" id="IPR036217">
    <property type="entry name" value="MethylDNA_cys_MeTrfase_DNAb"/>
</dbReference>
<evidence type="ECO:0000256" key="1">
    <source>
        <dbReference type="ARBA" id="ARBA00022763"/>
    </source>
</evidence>
<accession>A0ABS0GB79</accession>
<keyword evidence="1" id="KW-0227">DNA damage</keyword>
<dbReference type="Proteomes" id="UP000597206">
    <property type="component" value="Unassembled WGS sequence"/>
</dbReference>
<dbReference type="Pfam" id="PF01035">
    <property type="entry name" value="DNA_binding_1"/>
    <property type="match status" value="1"/>
</dbReference>
<comment type="caution">
    <text evidence="3">The sequence shown here is derived from an EMBL/GenBank/DDBJ whole genome shotgun (WGS) entry which is preliminary data.</text>
</comment>
<dbReference type="CDD" id="cd06445">
    <property type="entry name" value="ATase"/>
    <property type="match status" value="1"/>
</dbReference>
<evidence type="ECO:0000313" key="4">
    <source>
        <dbReference type="Proteomes" id="UP000597206"/>
    </source>
</evidence>
<proteinExistence type="predicted"/>
<evidence type="ECO:0000313" key="3">
    <source>
        <dbReference type="EMBL" id="MBF8999659.1"/>
    </source>
</evidence>
<keyword evidence="4" id="KW-1185">Reference proteome</keyword>
<dbReference type="PANTHER" id="PTHR42942">
    <property type="entry name" value="6-O-METHYLGUANINE DNA METHYLTRANSFERASE"/>
    <property type="match status" value="1"/>
</dbReference>
<reference evidence="3 4" key="1">
    <citation type="submission" date="2020-11" db="EMBL/GenBank/DDBJ databases">
        <title>Vibrio nitrifigilis sp. nov., a marine nitrogen-fixing bacterium isolated from the lagoon sediment of an islet inside an atoll.</title>
        <authorList>
            <person name="Wang L.-T."/>
            <person name="Shieh W.Y."/>
        </authorList>
    </citation>
    <scope>NUCLEOTIDE SEQUENCE [LARGE SCALE GENOMIC DNA]</scope>
    <source>
        <strain evidence="3 4">NFV-1</strain>
    </source>
</reference>